<protein>
    <submittedName>
        <fullName evidence="1">Uncharacterized protein</fullName>
    </submittedName>
</protein>
<evidence type="ECO:0000313" key="1">
    <source>
        <dbReference type="EMBL" id="GAG76732.1"/>
    </source>
</evidence>
<reference evidence="1" key="1">
    <citation type="journal article" date="2014" name="Front. Microbiol.">
        <title>High frequency of phylogenetically diverse reductive dehalogenase-homologous genes in deep subseafloor sedimentary metagenomes.</title>
        <authorList>
            <person name="Kawai M."/>
            <person name="Futagami T."/>
            <person name="Toyoda A."/>
            <person name="Takaki Y."/>
            <person name="Nishi S."/>
            <person name="Hori S."/>
            <person name="Arai W."/>
            <person name="Tsubouchi T."/>
            <person name="Morono Y."/>
            <person name="Uchiyama I."/>
            <person name="Ito T."/>
            <person name="Fujiyama A."/>
            <person name="Inagaki F."/>
            <person name="Takami H."/>
        </authorList>
    </citation>
    <scope>NUCLEOTIDE SEQUENCE</scope>
    <source>
        <strain evidence="1">Expedition CK06-06</strain>
    </source>
</reference>
<name>X1B5Z5_9ZZZZ</name>
<organism evidence="1">
    <name type="scientific">marine sediment metagenome</name>
    <dbReference type="NCBI Taxonomy" id="412755"/>
    <lineage>
        <taxon>unclassified sequences</taxon>
        <taxon>metagenomes</taxon>
        <taxon>ecological metagenomes</taxon>
    </lineage>
</organism>
<dbReference type="EMBL" id="BART01014737">
    <property type="protein sequence ID" value="GAG76732.1"/>
    <property type="molecule type" value="Genomic_DNA"/>
</dbReference>
<sequence length="83" mass="9862">MRATKSKNSNIPYISLSGHGFGQFVMDHMNLNTYVQFNHDRARREYEKKHNVSITKLNTTPHVMWDQKRPGLLEIYQNGEYYD</sequence>
<accession>X1B5Z5</accession>
<dbReference type="AlphaFoldDB" id="X1B5Z5"/>
<proteinExistence type="predicted"/>
<comment type="caution">
    <text evidence="1">The sequence shown here is derived from an EMBL/GenBank/DDBJ whole genome shotgun (WGS) entry which is preliminary data.</text>
</comment>
<gene>
    <name evidence="1" type="ORF">S01H4_29138</name>
</gene>